<evidence type="ECO:0000256" key="1">
    <source>
        <dbReference type="SAM" id="Phobius"/>
    </source>
</evidence>
<accession>A0A0W0VY70</accession>
<keyword evidence="1" id="KW-0472">Membrane</keyword>
<dbReference type="AlphaFoldDB" id="A0A0W0VY70"/>
<organism evidence="2 3">
    <name type="scientific">Legionella maceachernii</name>
    <dbReference type="NCBI Taxonomy" id="466"/>
    <lineage>
        <taxon>Bacteria</taxon>
        <taxon>Pseudomonadati</taxon>
        <taxon>Pseudomonadota</taxon>
        <taxon>Gammaproteobacteria</taxon>
        <taxon>Legionellales</taxon>
        <taxon>Legionellaceae</taxon>
        <taxon>Legionella</taxon>
    </lineage>
</organism>
<dbReference type="OrthoDB" id="7065374at2"/>
<reference evidence="2 3" key="1">
    <citation type="submission" date="2015-11" db="EMBL/GenBank/DDBJ databases">
        <title>Genomic analysis of 38 Legionella species identifies large and diverse effector repertoires.</title>
        <authorList>
            <person name="Burstein D."/>
            <person name="Amaro F."/>
            <person name="Zusman T."/>
            <person name="Lifshitz Z."/>
            <person name="Cohen O."/>
            <person name="Gilbert J.A."/>
            <person name="Pupko T."/>
            <person name="Shuman H.A."/>
            <person name="Segal G."/>
        </authorList>
    </citation>
    <scope>NUCLEOTIDE SEQUENCE [LARGE SCALE GENOMIC DNA]</scope>
    <source>
        <strain evidence="2 3">PX-1-G2-E2</strain>
    </source>
</reference>
<keyword evidence="1" id="KW-1133">Transmembrane helix</keyword>
<protein>
    <submittedName>
        <fullName evidence="2">Uncharacterized protein</fullName>
    </submittedName>
</protein>
<dbReference type="Proteomes" id="UP000054908">
    <property type="component" value="Unassembled WGS sequence"/>
</dbReference>
<comment type="caution">
    <text evidence="2">The sequence shown here is derived from an EMBL/GenBank/DDBJ whole genome shotgun (WGS) entry which is preliminary data.</text>
</comment>
<dbReference type="PATRIC" id="fig|466.6.peg.2167"/>
<evidence type="ECO:0000313" key="2">
    <source>
        <dbReference type="EMBL" id="KTD25067.1"/>
    </source>
</evidence>
<gene>
    <name evidence="2" type="ORF">Lmac_2045</name>
</gene>
<keyword evidence="3" id="KW-1185">Reference proteome</keyword>
<proteinExistence type="predicted"/>
<dbReference type="RefSeq" id="WP_078767422.1">
    <property type="nucleotide sequence ID" value="NZ_CAAAIB010000013.1"/>
</dbReference>
<name>A0A0W0VY70_9GAMM</name>
<evidence type="ECO:0000313" key="3">
    <source>
        <dbReference type="Proteomes" id="UP000054908"/>
    </source>
</evidence>
<keyword evidence="1" id="KW-0812">Transmembrane</keyword>
<sequence length="174" mass="19927">MEYINPILSFFNHPFFSIIGGVTVLFAVLAFFYKICCWFLSIAPVVLRFGNALWRRDIAIFSSNDGYTSLKQTLKDSGIFKESNIEQIPNDNIERCKNKTIFLVDWDSWGDKIEQVFNARRDHQTAVVIYAKPASISSEKMNDIGNRPNTVVVNFRGRLLNDILTSLLTTSYDL</sequence>
<dbReference type="EMBL" id="LNYL01000045">
    <property type="protein sequence ID" value="KTD25067.1"/>
    <property type="molecule type" value="Genomic_DNA"/>
</dbReference>
<feature type="transmembrane region" description="Helical" evidence="1">
    <location>
        <begin position="15"/>
        <end position="47"/>
    </location>
</feature>